<dbReference type="InterPro" id="IPR036249">
    <property type="entry name" value="Thioredoxin-like_sf"/>
</dbReference>
<evidence type="ECO:0000256" key="5">
    <source>
        <dbReference type="PIRSR" id="PIRSR006386-1"/>
    </source>
</evidence>
<evidence type="ECO:0000256" key="1">
    <source>
        <dbReference type="ARBA" id="ARBA00006494"/>
    </source>
</evidence>
<evidence type="ECO:0000256" key="3">
    <source>
        <dbReference type="ARBA" id="ARBA00047960"/>
    </source>
</evidence>
<dbReference type="OrthoDB" id="4664297at2759"/>
<evidence type="ECO:0000256" key="2">
    <source>
        <dbReference type="ARBA" id="ARBA00022679"/>
    </source>
</evidence>
<dbReference type="InterPro" id="IPR051924">
    <property type="entry name" value="GST_Kappa/NadH"/>
</dbReference>
<dbReference type="GO" id="GO:0005739">
    <property type="term" value="C:mitochondrion"/>
    <property type="evidence" value="ECO:0000318"/>
    <property type="project" value="GO_Central"/>
</dbReference>
<dbReference type="EMBL" id="MN730115">
    <property type="protein sequence ID" value="QNM80609.1"/>
    <property type="molecule type" value="mRNA"/>
</dbReference>
<dbReference type="PIRSF" id="PIRSF006386">
    <property type="entry name" value="HCCAis_GSTk"/>
    <property type="match status" value="1"/>
</dbReference>
<comment type="similarity">
    <text evidence="1 4">Belongs to the GST superfamily. Kappa family.</text>
</comment>
<keyword evidence="2 4" id="KW-0808">Transferase</keyword>
<dbReference type="InterPro" id="IPR001853">
    <property type="entry name" value="DSBA-like_thioredoxin_dom"/>
</dbReference>
<dbReference type="EC" id="2.5.1.18" evidence="4"/>
<feature type="active site" description="Nucleophile" evidence="5">
    <location>
        <position position="17"/>
    </location>
</feature>
<dbReference type="Proteomes" id="UP000000305">
    <property type="component" value="Unassembled WGS sequence"/>
</dbReference>
<dbReference type="GO" id="GO:0004364">
    <property type="term" value="F:glutathione transferase activity"/>
    <property type="evidence" value="ECO:0000318"/>
    <property type="project" value="GO_Central"/>
</dbReference>
<dbReference type="KEGG" id="dpx:DAPPUDRAFT_308406"/>
<dbReference type="PANTHER" id="PTHR42943">
    <property type="entry name" value="GLUTATHIONE S-TRANSFERASE KAPPA"/>
    <property type="match status" value="1"/>
</dbReference>
<dbReference type="HOGENOM" id="CLU_069253_1_1_1"/>
<dbReference type="STRING" id="6669.E9G350"/>
<dbReference type="AlphaFoldDB" id="E9G350"/>
<dbReference type="SUPFAM" id="SSF52833">
    <property type="entry name" value="Thioredoxin-like"/>
    <property type="match status" value="1"/>
</dbReference>
<dbReference type="EMBL" id="GL732530">
    <property type="protein sequence ID" value="EFX86156.1"/>
    <property type="molecule type" value="Genomic_DNA"/>
</dbReference>
<evidence type="ECO:0000259" key="6">
    <source>
        <dbReference type="Pfam" id="PF01323"/>
    </source>
</evidence>
<evidence type="ECO:0000313" key="8">
    <source>
        <dbReference type="EMBL" id="QNM80609.1"/>
    </source>
</evidence>
<accession>E9G350</accession>
<dbReference type="InterPro" id="IPR014440">
    <property type="entry name" value="HCCAis_GSTk"/>
</dbReference>
<dbReference type="FunFam" id="3.40.30.10:FF:000096">
    <property type="entry name" value="Glutathione S-transferase kappa"/>
    <property type="match status" value="1"/>
</dbReference>
<proteinExistence type="evidence at transcript level"/>
<dbReference type="eggNOG" id="ENOG502RH77">
    <property type="taxonomic scope" value="Eukaryota"/>
</dbReference>
<reference evidence="7 9" key="1">
    <citation type="journal article" date="2011" name="Science">
        <title>The ecoresponsive genome of Daphnia pulex.</title>
        <authorList>
            <person name="Colbourne J.K."/>
            <person name="Pfrender M.E."/>
            <person name="Gilbert D."/>
            <person name="Thomas W.K."/>
            <person name="Tucker A."/>
            <person name="Oakley T.H."/>
            <person name="Tokishita S."/>
            <person name="Aerts A."/>
            <person name="Arnold G.J."/>
            <person name="Basu M.K."/>
            <person name="Bauer D.J."/>
            <person name="Caceres C.E."/>
            <person name="Carmel L."/>
            <person name="Casola C."/>
            <person name="Choi J.H."/>
            <person name="Detter J.C."/>
            <person name="Dong Q."/>
            <person name="Dusheyko S."/>
            <person name="Eads B.D."/>
            <person name="Frohlich T."/>
            <person name="Geiler-Samerotte K.A."/>
            <person name="Gerlach D."/>
            <person name="Hatcher P."/>
            <person name="Jogdeo S."/>
            <person name="Krijgsveld J."/>
            <person name="Kriventseva E.V."/>
            <person name="Kultz D."/>
            <person name="Laforsch C."/>
            <person name="Lindquist E."/>
            <person name="Lopez J."/>
            <person name="Manak J.R."/>
            <person name="Muller J."/>
            <person name="Pangilinan J."/>
            <person name="Patwardhan R.P."/>
            <person name="Pitluck S."/>
            <person name="Pritham E.J."/>
            <person name="Rechtsteiner A."/>
            <person name="Rho M."/>
            <person name="Rogozin I.B."/>
            <person name="Sakarya O."/>
            <person name="Salamov A."/>
            <person name="Schaack S."/>
            <person name="Shapiro H."/>
            <person name="Shiga Y."/>
            <person name="Skalitzky C."/>
            <person name="Smith Z."/>
            <person name="Souvorov A."/>
            <person name="Sung W."/>
            <person name="Tang Z."/>
            <person name="Tsuchiya D."/>
            <person name="Tu H."/>
            <person name="Vos H."/>
            <person name="Wang M."/>
            <person name="Wolf Y.I."/>
            <person name="Yamagata H."/>
            <person name="Yamada T."/>
            <person name="Ye Y."/>
            <person name="Shaw J.R."/>
            <person name="Andrews J."/>
            <person name="Crease T.J."/>
            <person name="Tang H."/>
            <person name="Lucas S.M."/>
            <person name="Robertson H.M."/>
            <person name="Bork P."/>
            <person name="Koonin E.V."/>
            <person name="Zdobnov E.M."/>
            <person name="Grigoriev I.V."/>
            <person name="Lynch M."/>
            <person name="Boore J.L."/>
        </authorList>
    </citation>
    <scope>NUCLEOTIDE SEQUENCE [LARGE SCALE GENOMIC DNA]</scope>
</reference>
<protein>
    <recommendedName>
        <fullName evidence="4">Glutathione S-transferase kappa</fullName>
        <ecNumber evidence="4">2.5.1.18</ecNumber>
    </recommendedName>
</protein>
<keyword evidence="9" id="KW-1185">Reference proteome</keyword>
<dbReference type="PANTHER" id="PTHR42943:SF2">
    <property type="entry name" value="GLUTATHIONE S-TRANSFERASE KAPPA 1"/>
    <property type="match status" value="1"/>
</dbReference>
<dbReference type="Pfam" id="PF01323">
    <property type="entry name" value="DSBA"/>
    <property type="match status" value="1"/>
</dbReference>
<dbReference type="GO" id="GO:0006749">
    <property type="term" value="P:glutathione metabolic process"/>
    <property type="evidence" value="ECO:0000318"/>
    <property type="project" value="GO_Central"/>
</dbReference>
<reference evidence="8" key="2">
    <citation type="submission" date="2019-11" db="EMBL/GenBank/DDBJ databases">
        <authorList>
            <person name="Liu Z."/>
            <person name="Zhang W."/>
            <person name="Zhao Y."/>
        </authorList>
    </citation>
    <scope>NUCLEOTIDE SEQUENCE</scope>
</reference>
<sequence>MAASTPTKVEFYFDVVSPYTWFCFEVLCRYKPYWNMDLVLRPFFLGGVMKATGNKPPMTVASKGMYMQKDLLRNADYFGINIKLIDDPYNVLVQKGSLKAMRFLTSINLHCPVYLENVSRELWQRIWSRGEDITDEDSFKLAAKNAQMNEIDIENCLKRMDEPETREALKKTTEEAVDYGAFGAPTIVVHAKEGPELFFGSDRFPLIAQLLKEVWKGPFPEQKNSKL</sequence>
<gene>
    <name evidence="7" type="ORF">DAPPUDRAFT_308406</name>
</gene>
<dbReference type="Gene3D" id="3.40.30.10">
    <property type="entry name" value="Glutaredoxin"/>
    <property type="match status" value="1"/>
</dbReference>
<dbReference type="GO" id="GO:0004602">
    <property type="term" value="F:glutathione peroxidase activity"/>
    <property type="evidence" value="ECO:0000318"/>
    <property type="project" value="GO_Central"/>
</dbReference>
<dbReference type="OMA" id="PFWGFDR"/>
<name>E9G350_DAPPU</name>
<organism evidence="7 9">
    <name type="scientific">Daphnia pulex</name>
    <name type="common">Water flea</name>
    <dbReference type="NCBI Taxonomy" id="6669"/>
    <lineage>
        <taxon>Eukaryota</taxon>
        <taxon>Metazoa</taxon>
        <taxon>Ecdysozoa</taxon>
        <taxon>Arthropoda</taxon>
        <taxon>Crustacea</taxon>
        <taxon>Branchiopoda</taxon>
        <taxon>Diplostraca</taxon>
        <taxon>Cladocera</taxon>
        <taxon>Anomopoda</taxon>
        <taxon>Daphniidae</taxon>
        <taxon>Daphnia</taxon>
    </lineage>
</organism>
<dbReference type="GO" id="GO:0005777">
    <property type="term" value="C:peroxisome"/>
    <property type="evidence" value="ECO:0000318"/>
    <property type="project" value="GO_Central"/>
</dbReference>
<evidence type="ECO:0000313" key="9">
    <source>
        <dbReference type="Proteomes" id="UP000000305"/>
    </source>
</evidence>
<evidence type="ECO:0000313" key="7">
    <source>
        <dbReference type="EMBL" id="EFX86156.1"/>
    </source>
</evidence>
<evidence type="ECO:0000256" key="4">
    <source>
        <dbReference type="PIRNR" id="PIRNR006386"/>
    </source>
</evidence>
<feature type="domain" description="DSBA-like thioredoxin" evidence="6">
    <location>
        <begin position="9"/>
        <end position="211"/>
    </location>
</feature>
<comment type="catalytic activity">
    <reaction evidence="3 4">
        <text>RX + glutathione = an S-substituted glutathione + a halide anion + H(+)</text>
        <dbReference type="Rhea" id="RHEA:16437"/>
        <dbReference type="ChEBI" id="CHEBI:15378"/>
        <dbReference type="ChEBI" id="CHEBI:16042"/>
        <dbReference type="ChEBI" id="CHEBI:17792"/>
        <dbReference type="ChEBI" id="CHEBI:57925"/>
        <dbReference type="ChEBI" id="CHEBI:90779"/>
        <dbReference type="EC" id="2.5.1.18"/>
    </reaction>
</comment>